<keyword evidence="2" id="KW-0503">Monooxygenase</keyword>
<protein>
    <submittedName>
        <fullName evidence="2">Antibiotic biosynthesis monooxygenase</fullName>
    </submittedName>
</protein>
<dbReference type="PANTHER" id="PTHR33336:SF15">
    <property type="entry name" value="ABM DOMAIN-CONTAINING PROTEIN"/>
    <property type="match status" value="1"/>
</dbReference>
<dbReference type="EMBL" id="CP035913">
    <property type="protein sequence ID" value="QBE65397.1"/>
    <property type="molecule type" value="Genomic_DNA"/>
</dbReference>
<proteinExistence type="predicted"/>
<gene>
    <name evidence="2" type="ORF">EWM63_22385</name>
</gene>
<dbReference type="InterPro" id="IPR011008">
    <property type="entry name" value="Dimeric_a/b-barrel"/>
</dbReference>
<sequence length="107" mass="11873">MSTLINVASFHARPGQSAALGSALLSLVPQSRAEPGNVQYDICQAIDAPDTWLVFEQWRSRGDFDFHMSTPYVTQFLAAVPDLCDGEPDLRSYTLRSRDTGEQTRPI</sequence>
<dbReference type="Proteomes" id="UP000290637">
    <property type="component" value="Chromosome"/>
</dbReference>
<dbReference type="PANTHER" id="PTHR33336">
    <property type="entry name" value="QUINOL MONOOXYGENASE YGIN-RELATED"/>
    <property type="match status" value="1"/>
</dbReference>
<dbReference type="SUPFAM" id="SSF54909">
    <property type="entry name" value="Dimeric alpha+beta barrel"/>
    <property type="match status" value="1"/>
</dbReference>
<dbReference type="AlphaFoldDB" id="A0A4P6L1Y8"/>
<dbReference type="Pfam" id="PF03992">
    <property type="entry name" value="ABM"/>
    <property type="match status" value="1"/>
</dbReference>
<dbReference type="OrthoDB" id="9812192at2"/>
<dbReference type="InterPro" id="IPR050744">
    <property type="entry name" value="AI-2_Isomerase_LsrG"/>
</dbReference>
<dbReference type="GO" id="GO:0004497">
    <property type="term" value="F:monooxygenase activity"/>
    <property type="evidence" value="ECO:0007669"/>
    <property type="project" value="UniProtKB-KW"/>
</dbReference>
<dbReference type="RefSeq" id="WP_130188507.1">
    <property type="nucleotide sequence ID" value="NZ_CP035913.1"/>
</dbReference>
<evidence type="ECO:0000313" key="2">
    <source>
        <dbReference type="EMBL" id="QBE65397.1"/>
    </source>
</evidence>
<accession>A0A4P6L1Y8</accession>
<dbReference type="InterPro" id="IPR007138">
    <property type="entry name" value="ABM_dom"/>
</dbReference>
<dbReference type="KEGG" id="plue:EWM63_22385"/>
<feature type="domain" description="ABM" evidence="1">
    <location>
        <begin position="4"/>
        <end position="94"/>
    </location>
</feature>
<organism evidence="2 3">
    <name type="scientific">Pseudoduganella lutea</name>
    <dbReference type="NCBI Taxonomy" id="321985"/>
    <lineage>
        <taxon>Bacteria</taxon>
        <taxon>Pseudomonadati</taxon>
        <taxon>Pseudomonadota</taxon>
        <taxon>Betaproteobacteria</taxon>
        <taxon>Burkholderiales</taxon>
        <taxon>Oxalobacteraceae</taxon>
        <taxon>Telluria group</taxon>
        <taxon>Pseudoduganella</taxon>
    </lineage>
</organism>
<name>A0A4P6L1Y8_9BURK</name>
<reference evidence="2 3" key="1">
    <citation type="submission" date="2019-02" db="EMBL/GenBank/DDBJ databases">
        <title>Draft Genome Sequences of Six Type Strains of the Genus Massilia.</title>
        <authorList>
            <person name="Miess H."/>
            <person name="Frediansyhah A."/>
            <person name="Gross H."/>
        </authorList>
    </citation>
    <scope>NUCLEOTIDE SEQUENCE [LARGE SCALE GENOMIC DNA]</scope>
    <source>
        <strain evidence="2 3">DSM 17473</strain>
    </source>
</reference>
<keyword evidence="3" id="KW-1185">Reference proteome</keyword>
<dbReference type="PROSITE" id="PS51725">
    <property type="entry name" value="ABM"/>
    <property type="match status" value="1"/>
</dbReference>
<keyword evidence="2" id="KW-0560">Oxidoreductase</keyword>
<dbReference type="Gene3D" id="3.30.70.100">
    <property type="match status" value="1"/>
</dbReference>
<evidence type="ECO:0000259" key="1">
    <source>
        <dbReference type="PROSITE" id="PS51725"/>
    </source>
</evidence>
<evidence type="ECO:0000313" key="3">
    <source>
        <dbReference type="Proteomes" id="UP000290637"/>
    </source>
</evidence>